<feature type="region of interest" description="Disordered" evidence="20">
    <location>
        <begin position="987"/>
        <end position="1038"/>
    </location>
</feature>
<dbReference type="InterPro" id="IPR008266">
    <property type="entry name" value="Tyr_kinase_AS"/>
</dbReference>
<dbReference type="CDD" id="cd13190">
    <property type="entry name" value="FERM_C_FAK1"/>
    <property type="match status" value="1"/>
</dbReference>
<keyword evidence="13" id="KW-0965">Cell junction</keyword>
<dbReference type="PRINTS" id="PR00109">
    <property type="entry name" value="TYRKINASE"/>
</dbReference>
<dbReference type="InterPro" id="IPR000299">
    <property type="entry name" value="FERM_domain"/>
</dbReference>
<dbReference type="FunFam" id="1.10.510.10:FF:000039">
    <property type="entry name" value="Focal adhesion kinase, isoform D"/>
    <property type="match status" value="1"/>
</dbReference>
<dbReference type="SMART" id="SM00295">
    <property type="entry name" value="B41"/>
    <property type="match status" value="1"/>
</dbReference>
<feature type="compositionally biased region" description="Polar residues" evidence="20">
    <location>
        <begin position="697"/>
        <end position="720"/>
    </location>
</feature>
<dbReference type="Pfam" id="PF03623">
    <property type="entry name" value="Focal_AT"/>
    <property type="match status" value="1"/>
</dbReference>
<evidence type="ECO:0000256" key="2">
    <source>
        <dbReference type="ARBA" id="ARBA00004316"/>
    </source>
</evidence>
<dbReference type="PROSITE" id="PS00107">
    <property type="entry name" value="PROTEIN_KINASE_ATP"/>
    <property type="match status" value="1"/>
</dbReference>
<dbReference type="EC" id="2.7.10.2" evidence="5"/>
<evidence type="ECO:0000256" key="19">
    <source>
        <dbReference type="PROSITE-ProRule" id="PRU10141"/>
    </source>
</evidence>
<dbReference type="PROSITE" id="PS50057">
    <property type="entry name" value="FERM_3"/>
    <property type="match status" value="1"/>
</dbReference>
<dbReference type="InterPro" id="IPR020635">
    <property type="entry name" value="Tyr_kinase_cat_dom"/>
</dbReference>
<dbReference type="EMBL" id="KB307198">
    <property type="protein sequence ID" value="ELT99103.1"/>
    <property type="molecule type" value="Genomic_DNA"/>
</dbReference>
<feature type="compositionally biased region" description="Basic and acidic residues" evidence="20">
    <location>
        <begin position="1012"/>
        <end position="1022"/>
    </location>
</feature>
<keyword evidence="11" id="KW-0418">Kinase</keyword>
<dbReference type="Pfam" id="PF00373">
    <property type="entry name" value="FERM_M"/>
    <property type="match status" value="1"/>
</dbReference>
<dbReference type="FunCoup" id="R7TYU7">
    <property type="interactions" value="212"/>
</dbReference>
<dbReference type="InterPro" id="IPR019749">
    <property type="entry name" value="Band_41_domain"/>
</dbReference>
<dbReference type="InterPro" id="IPR036137">
    <property type="entry name" value="Focal_adhe_kin_target_dom_sf"/>
</dbReference>
<evidence type="ECO:0000259" key="21">
    <source>
        <dbReference type="PROSITE" id="PS50011"/>
    </source>
</evidence>
<dbReference type="Gene3D" id="3.10.20.90">
    <property type="entry name" value="Phosphatidylinositol 3-kinase Catalytic Subunit, Chain A, domain 1"/>
    <property type="match status" value="1"/>
</dbReference>
<keyword evidence="10 19" id="KW-0547">Nucleotide-binding</keyword>
<keyword evidence="6" id="KW-1003">Cell membrane</keyword>
<dbReference type="STRING" id="283909.R7TYU7"/>
<feature type="domain" description="Protein kinase" evidence="21">
    <location>
        <begin position="387"/>
        <end position="645"/>
    </location>
</feature>
<dbReference type="OMA" id="SNEVHWL"/>
<dbReference type="InterPro" id="IPR001245">
    <property type="entry name" value="Ser-Thr/Tyr_kinase_cat_dom"/>
</dbReference>
<dbReference type="OrthoDB" id="9976756at2759"/>
<evidence type="ECO:0000256" key="13">
    <source>
        <dbReference type="ARBA" id="ARBA00022949"/>
    </source>
</evidence>
<accession>R7TYU7</accession>
<keyword evidence="7" id="KW-0963">Cytoplasm</keyword>
<dbReference type="Pfam" id="PF21477">
    <property type="entry name" value="FERM_C_FAK1"/>
    <property type="match status" value="1"/>
</dbReference>
<evidence type="ECO:0000256" key="11">
    <source>
        <dbReference type="ARBA" id="ARBA00022777"/>
    </source>
</evidence>
<dbReference type="EnsemblMetazoa" id="CapteT183129">
    <property type="protein sequence ID" value="CapteP183129"/>
    <property type="gene ID" value="CapteG183129"/>
</dbReference>
<evidence type="ECO:0000256" key="16">
    <source>
        <dbReference type="ARBA" id="ARBA00023273"/>
    </source>
</evidence>
<dbReference type="FunFam" id="3.30.200.20:FF:000194">
    <property type="entry name" value="protein-tyrosine kinase 2-beta isoform X1"/>
    <property type="match status" value="1"/>
</dbReference>
<evidence type="ECO:0000256" key="5">
    <source>
        <dbReference type="ARBA" id="ARBA00011903"/>
    </source>
</evidence>
<evidence type="ECO:0000313" key="24">
    <source>
        <dbReference type="EnsemblMetazoa" id="CapteP183129"/>
    </source>
</evidence>
<dbReference type="EMBL" id="AMQN01001956">
    <property type="status" value="NOT_ANNOTATED_CDS"/>
    <property type="molecule type" value="Genomic_DNA"/>
</dbReference>
<evidence type="ECO:0000256" key="3">
    <source>
        <dbReference type="ARBA" id="ARBA00004413"/>
    </source>
</evidence>
<feature type="domain" description="FERM" evidence="22">
    <location>
        <begin position="4"/>
        <end position="319"/>
    </location>
</feature>
<proteinExistence type="inferred from homology"/>
<dbReference type="Gene3D" id="1.20.120.330">
    <property type="entry name" value="Nucleotidyltransferases domain 2"/>
    <property type="match status" value="1"/>
</dbReference>
<dbReference type="PANTHER" id="PTHR46221">
    <property type="entry name" value="FERM AND PDZ DOMAIN-CONTAINING PROTEIN FAMILY MEMBER"/>
    <property type="match status" value="1"/>
</dbReference>
<evidence type="ECO:0000259" key="22">
    <source>
        <dbReference type="PROSITE" id="PS50057"/>
    </source>
</evidence>
<dbReference type="FunFam" id="2.30.29.30:FF:000058">
    <property type="entry name" value="focal adhesion kinase 1 isoform X1"/>
    <property type="match status" value="1"/>
</dbReference>
<dbReference type="Gene3D" id="1.20.80.10">
    <property type="match status" value="1"/>
</dbReference>
<reference evidence="25" key="1">
    <citation type="submission" date="2012-12" db="EMBL/GenBank/DDBJ databases">
        <authorList>
            <person name="Hellsten U."/>
            <person name="Grimwood J."/>
            <person name="Chapman J.A."/>
            <person name="Shapiro H."/>
            <person name="Aerts A."/>
            <person name="Otillar R.P."/>
            <person name="Terry A.Y."/>
            <person name="Boore J.L."/>
            <person name="Simakov O."/>
            <person name="Marletaz F."/>
            <person name="Cho S.-J."/>
            <person name="Edsinger-Gonzales E."/>
            <person name="Havlak P."/>
            <person name="Kuo D.-H."/>
            <person name="Larsson T."/>
            <person name="Lv J."/>
            <person name="Arendt D."/>
            <person name="Savage R."/>
            <person name="Osoegawa K."/>
            <person name="de Jong P."/>
            <person name="Lindberg D.R."/>
            <person name="Seaver E.C."/>
            <person name="Weisblat D.A."/>
            <person name="Putnam N.H."/>
            <person name="Grigoriev I.V."/>
            <person name="Rokhsar D.S."/>
        </authorList>
    </citation>
    <scope>NUCLEOTIDE SEQUENCE</scope>
    <source>
        <strain evidence="25">I ESC-2004</strain>
    </source>
</reference>
<keyword evidence="15" id="KW-0829">Tyrosine-protein kinase</keyword>
<feature type="binding site" evidence="19">
    <location>
        <position position="419"/>
    </location>
    <ligand>
        <name>ATP</name>
        <dbReference type="ChEBI" id="CHEBI:30616"/>
    </ligand>
</feature>
<evidence type="ECO:0000256" key="7">
    <source>
        <dbReference type="ARBA" id="ARBA00022490"/>
    </source>
</evidence>
<dbReference type="PANTHER" id="PTHR46221:SF9">
    <property type="entry name" value="NON-SPECIFIC PROTEIN-TYROSINE KINASE"/>
    <property type="match status" value="1"/>
</dbReference>
<evidence type="ECO:0000256" key="6">
    <source>
        <dbReference type="ARBA" id="ARBA00022475"/>
    </source>
</evidence>
<dbReference type="Gene3D" id="2.30.29.30">
    <property type="entry name" value="Pleckstrin-homology domain (PH domain)/Phosphotyrosine-binding domain (PTB)"/>
    <property type="match status" value="1"/>
</dbReference>
<comment type="similarity">
    <text evidence="18">Belongs to the protein kinase superfamily. Tyr protein kinase family. Fes/fps subfamily.</text>
</comment>
<keyword evidence="8" id="KW-0597">Phosphoprotein</keyword>
<dbReference type="GO" id="GO:0042995">
    <property type="term" value="C:cell projection"/>
    <property type="evidence" value="ECO:0007669"/>
    <property type="project" value="UniProtKB-SubCell"/>
</dbReference>
<dbReference type="Proteomes" id="UP000014760">
    <property type="component" value="Unassembled WGS sequence"/>
</dbReference>
<dbReference type="InterPro" id="IPR011009">
    <property type="entry name" value="Kinase-like_dom_sf"/>
</dbReference>
<feature type="region of interest" description="Disordered" evidence="20">
    <location>
        <begin position="653"/>
        <end position="720"/>
    </location>
</feature>
<evidence type="ECO:0000256" key="9">
    <source>
        <dbReference type="ARBA" id="ARBA00022679"/>
    </source>
</evidence>
<dbReference type="GO" id="GO:0005886">
    <property type="term" value="C:plasma membrane"/>
    <property type="evidence" value="ECO:0007669"/>
    <property type="project" value="UniProtKB-SubCell"/>
</dbReference>
<feature type="region of interest" description="Disordered" evidence="20">
    <location>
        <begin position="775"/>
        <end position="830"/>
    </location>
</feature>
<name>R7TYU7_CAPTE</name>
<keyword evidence="12 19" id="KW-0067">ATP-binding</keyword>
<reference evidence="24" key="3">
    <citation type="submission" date="2015-06" db="UniProtKB">
        <authorList>
            <consortium name="EnsemblMetazoa"/>
        </authorList>
    </citation>
    <scope>IDENTIFICATION</scope>
</reference>
<evidence type="ECO:0000256" key="1">
    <source>
        <dbReference type="ARBA" id="ARBA00004246"/>
    </source>
</evidence>
<evidence type="ECO:0000256" key="10">
    <source>
        <dbReference type="ARBA" id="ARBA00022741"/>
    </source>
</evidence>
<evidence type="ECO:0000256" key="4">
    <source>
        <dbReference type="ARBA" id="ARBA00004496"/>
    </source>
</evidence>
<dbReference type="GO" id="GO:0005925">
    <property type="term" value="C:focal adhesion"/>
    <property type="evidence" value="ECO:0007669"/>
    <property type="project" value="UniProtKB-SubCell"/>
</dbReference>
<dbReference type="SUPFAM" id="SSF56112">
    <property type="entry name" value="Protein kinase-like (PK-like)"/>
    <property type="match status" value="1"/>
</dbReference>
<keyword evidence="9" id="KW-0808">Transferase</keyword>
<protein>
    <recommendedName>
        <fullName evidence="5">non-specific protein-tyrosine kinase</fullName>
        <ecNumber evidence="5">2.7.10.2</ecNumber>
    </recommendedName>
</protein>
<dbReference type="InterPro" id="IPR019748">
    <property type="entry name" value="FERM_central"/>
</dbReference>
<dbReference type="GO" id="GO:0008284">
    <property type="term" value="P:positive regulation of cell population proliferation"/>
    <property type="evidence" value="ECO:0007669"/>
    <property type="project" value="UniProtKB-ARBA"/>
</dbReference>
<dbReference type="AlphaFoldDB" id="R7TYU7"/>
<dbReference type="FunFam" id="1.20.80.10:FF:000004">
    <property type="entry name" value="Protein-tyrosine kinase 2-beta isoform 1"/>
    <property type="match status" value="1"/>
</dbReference>
<gene>
    <name evidence="23" type="ORF">CAPTEDRAFT_183129</name>
</gene>
<dbReference type="InterPro" id="IPR029071">
    <property type="entry name" value="Ubiquitin-like_domsf"/>
</dbReference>
<dbReference type="GO" id="GO:0005737">
    <property type="term" value="C:cytoplasm"/>
    <property type="evidence" value="ECO:0007669"/>
    <property type="project" value="UniProtKB-SubCell"/>
</dbReference>
<evidence type="ECO:0000313" key="23">
    <source>
        <dbReference type="EMBL" id="ELT99103.1"/>
    </source>
</evidence>
<feature type="compositionally biased region" description="Polar residues" evidence="20">
    <location>
        <begin position="953"/>
        <end position="970"/>
    </location>
</feature>
<keyword evidence="14" id="KW-0472">Membrane</keyword>
<sequence length="1038" mass="116579">MDKAILKVHLPNGGFNVVKCGDATDIKDIVQLVVGRLAAGQRNYKASYALRLTHTVSTESYWLHSDLTMYQVRQKYESLHPADEWRYELRVRYLPKSFHDLLAKDRVTFYYFYDQVWNDYMKHIAEKTEQDVAIRLGCIEIKRIFKHMQQNALEKKSNMEFLEKEIGLKRFLPKKILDSVKVKQLRKLVQHTFKQYATLSEEECVFKFFETLAEVWRFDQENFKCALGSGWSISVDLVIGPDVGISYLTEKASSPTKMADFHKVQSMQTSAGENDLKGLLQLKIAGASEHLSITCDSLSDAEDVADLIDGYCRLVNSGNNSCWNRKGKTTMLFMPPRILNRSSGSNLKDGTVHSSGTQDISDYAEIVEEEGDYSTPGIDYEIERSSVDLDEILGEGQFGDVHRGSYSDADGNKIAVAIKTCKVDCEDSRADSFLEEARIMQQFEHPHIIKLLGLCLDSPIWIIMELAQLGEMRAFLQSNKHRLRLDMLIMYCYQLSTALSYLESKNFVHRDIAARNVLVSSEDCVKLADFGLSRGVNEQSYYKATKGKLPIKWMAPESINFRRFTTASDVWMFGVCMWEILMYGVKPFQGVKNNDVIGKIEAGERLAFPPNCPASLYNLMNLCWSYEPSRRKSFGDVKSYLREIFSEERQIQEEQARMDGRRVQSWGSCGSDEEAPLPPPKPARPGYGTSLHGPMSPTGSTPNLLANHMNPSPQHWSSTTQLPCNPHQALYPGPMDEDDPILKQSLALRLQSQQKQSAEDAKWLLKEEENMLSVSTISTDDESLGSCPKEPSPPPLSSLPSCASSNTQGQLISPVINSREPPPVDRNKDPVYRSTTNVVRAVMDMSKGVHQAKADQYVELVKNVGLQLKSLLASVDDQVIHLPQSCHEEVEMAHKVLSSDMAQLIEAMRLAQSYSTTLMDNEYRRGMLKAAHVLAMDSKNLLDSVDNARRLTESTSSEPLQHSRTNSSASVEGACKIDPALEALPQDFAASVTLDPSSSPSPEPDSNGTQNSREDTYSRVFEESINESSPVTDDDSNC</sequence>
<evidence type="ECO:0000256" key="15">
    <source>
        <dbReference type="ARBA" id="ARBA00023137"/>
    </source>
</evidence>
<dbReference type="GO" id="GO:0005524">
    <property type="term" value="F:ATP binding"/>
    <property type="evidence" value="ECO:0007669"/>
    <property type="project" value="UniProtKB-UniRule"/>
</dbReference>
<dbReference type="SMART" id="SM00219">
    <property type="entry name" value="TyrKc"/>
    <property type="match status" value="1"/>
</dbReference>
<evidence type="ECO:0000256" key="14">
    <source>
        <dbReference type="ARBA" id="ARBA00023136"/>
    </source>
</evidence>
<dbReference type="InterPro" id="IPR049385">
    <property type="entry name" value="FAK1-like_FERM_C"/>
</dbReference>
<dbReference type="InterPro" id="IPR000719">
    <property type="entry name" value="Prot_kinase_dom"/>
</dbReference>
<dbReference type="InterPro" id="IPR041390">
    <property type="entry name" value="FADK_N"/>
</dbReference>
<evidence type="ECO:0000256" key="18">
    <source>
        <dbReference type="ARBA" id="ARBA00061333"/>
    </source>
</evidence>
<dbReference type="CDD" id="cd14473">
    <property type="entry name" value="FERM_B-lobe"/>
    <property type="match status" value="1"/>
</dbReference>
<dbReference type="InterPro" id="IPR011993">
    <property type="entry name" value="PH-like_dom_sf"/>
</dbReference>
<reference evidence="23 25" key="2">
    <citation type="journal article" date="2013" name="Nature">
        <title>Insights into bilaterian evolution from three spiralian genomes.</title>
        <authorList>
            <person name="Simakov O."/>
            <person name="Marletaz F."/>
            <person name="Cho S.J."/>
            <person name="Edsinger-Gonzales E."/>
            <person name="Havlak P."/>
            <person name="Hellsten U."/>
            <person name="Kuo D.H."/>
            <person name="Larsson T."/>
            <person name="Lv J."/>
            <person name="Arendt D."/>
            <person name="Savage R."/>
            <person name="Osoegawa K."/>
            <person name="de Jong P."/>
            <person name="Grimwood J."/>
            <person name="Chapman J.A."/>
            <person name="Shapiro H."/>
            <person name="Aerts A."/>
            <person name="Otillar R.P."/>
            <person name="Terry A.Y."/>
            <person name="Boore J.L."/>
            <person name="Grigoriev I.V."/>
            <person name="Lindberg D.R."/>
            <person name="Seaver E.C."/>
            <person name="Weisblat D.A."/>
            <person name="Putnam N.H."/>
            <person name="Rokhsar D.S."/>
        </authorList>
    </citation>
    <scope>NUCLEOTIDE SEQUENCE</scope>
    <source>
        <strain evidence="23 25">I ESC-2004</strain>
    </source>
</reference>
<feature type="compositionally biased region" description="Low complexity" evidence="20">
    <location>
        <begin position="995"/>
        <end position="1006"/>
    </location>
</feature>
<evidence type="ECO:0000256" key="8">
    <source>
        <dbReference type="ARBA" id="ARBA00022553"/>
    </source>
</evidence>
<keyword evidence="16" id="KW-0966">Cell projection</keyword>
<dbReference type="Pfam" id="PF07714">
    <property type="entry name" value="PK_Tyr_Ser-Thr"/>
    <property type="match status" value="1"/>
</dbReference>
<organism evidence="23">
    <name type="scientific">Capitella teleta</name>
    <name type="common">Polychaete worm</name>
    <dbReference type="NCBI Taxonomy" id="283909"/>
    <lineage>
        <taxon>Eukaryota</taxon>
        <taxon>Metazoa</taxon>
        <taxon>Spiralia</taxon>
        <taxon>Lophotrochozoa</taxon>
        <taxon>Annelida</taxon>
        <taxon>Polychaeta</taxon>
        <taxon>Sedentaria</taxon>
        <taxon>Scolecida</taxon>
        <taxon>Capitellidae</taxon>
        <taxon>Capitella</taxon>
    </lineage>
</organism>
<dbReference type="Gene3D" id="3.30.200.20">
    <property type="entry name" value="Phosphorylase Kinase, domain 1"/>
    <property type="match status" value="1"/>
</dbReference>
<dbReference type="Pfam" id="PF18038">
    <property type="entry name" value="FERM_N_2"/>
    <property type="match status" value="1"/>
</dbReference>
<dbReference type="SUPFAM" id="SSF54236">
    <property type="entry name" value="Ubiquitin-like"/>
    <property type="match status" value="1"/>
</dbReference>
<comment type="subcellular location">
    <subcellularLocation>
        <location evidence="1">Cell junction</location>
        <location evidence="1">Focal adhesion</location>
    </subcellularLocation>
    <subcellularLocation>
        <location evidence="3">Cell membrane</location>
        <topology evidence="3">Peripheral membrane protein</topology>
        <orientation evidence="3">Cytoplasmic side</orientation>
    </subcellularLocation>
    <subcellularLocation>
        <location evidence="2">Cell projection</location>
    </subcellularLocation>
    <subcellularLocation>
        <location evidence="4">Cytoplasm</location>
    </subcellularLocation>
</comment>
<comment type="catalytic activity">
    <reaction evidence="17">
        <text>L-tyrosyl-[protein] + ATP = O-phospho-L-tyrosyl-[protein] + ADP + H(+)</text>
        <dbReference type="Rhea" id="RHEA:10596"/>
        <dbReference type="Rhea" id="RHEA-COMP:10136"/>
        <dbReference type="Rhea" id="RHEA-COMP:20101"/>
        <dbReference type="ChEBI" id="CHEBI:15378"/>
        <dbReference type="ChEBI" id="CHEBI:30616"/>
        <dbReference type="ChEBI" id="CHEBI:46858"/>
        <dbReference type="ChEBI" id="CHEBI:61978"/>
        <dbReference type="ChEBI" id="CHEBI:456216"/>
        <dbReference type="EC" id="2.7.10.2"/>
    </reaction>
</comment>
<dbReference type="HOGENOM" id="CLU_002646_0_1_1"/>
<feature type="compositionally biased region" description="Basic and acidic residues" evidence="20">
    <location>
        <begin position="653"/>
        <end position="662"/>
    </location>
</feature>
<dbReference type="GO" id="GO:0004715">
    <property type="term" value="F:non-membrane spanning protein tyrosine kinase activity"/>
    <property type="evidence" value="ECO:0007669"/>
    <property type="project" value="UniProtKB-EC"/>
</dbReference>
<dbReference type="SUPFAM" id="SSF47031">
    <property type="entry name" value="Second domain of FERM"/>
    <property type="match status" value="1"/>
</dbReference>
<feature type="region of interest" description="Disordered" evidence="20">
    <location>
        <begin position="952"/>
        <end position="972"/>
    </location>
</feature>
<evidence type="ECO:0000256" key="12">
    <source>
        <dbReference type="ARBA" id="ARBA00022840"/>
    </source>
</evidence>
<evidence type="ECO:0000313" key="25">
    <source>
        <dbReference type="Proteomes" id="UP000014760"/>
    </source>
</evidence>
<dbReference type="InterPro" id="IPR035963">
    <property type="entry name" value="FERM_2"/>
</dbReference>
<dbReference type="SUPFAM" id="SSF50729">
    <property type="entry name" value="PH domain-like"/>
    <property type="match status" value="1"/>
</dbReference>
<dbReference type="GO" id="GO:0007172">
    <property type="term" value="P:signal complex assembly"/>
    <property type="evidence" value="ECO:0007669"/>
    <property type="project" value="InterPro"/>
</dbReference>
<dbReference type="SUPFAM" id="SSF68993">
    <property type="entry name" value="FAT domain of focal adhesion kinase"/>
    <property type="match status" value="1"/>
</dbReference>
<keyword evidence="25" id="KW-1185">Reference proteome</keyword>
<dbReference type="InterPro" id="IPR041784">
    <property type="entry name" value="FAK1/PYK2_FERM_C"/>
</dbReference>
<dbReference type="Gene3D" id="1.10.510.10">
    <property type="entry name" value="Transferase(Phosphotransferase) domain 1"/>
    <property type="match status" value="1"/>
</dbReference>
<dbReference type="InterPro" id="IPR017441">
    <property type="entry name" value="Protein_kinase_ATP_BS"/>
</dbReference>
<dbReference type="InterPro" id="IPR014352">
    <property type="entry name" value="FERM/acyl-CoA-bd_prot_sf"/>
</dbReference>
<evidence type="ECO:0000256" key="17">
    <source>
        <dbReference type="ARBA" id="ARBA00051245"/>
    </source>
</evidence>
<dbReference type="PROSITE" id="PS50011">
    <property type="entry name" value="PROTEIN_KINASE_DOM"/>
    <property type="match status" value="1"/>
</dbReference>
<dbReference type="PROSITE" id="PS00109">
    <property type="entry name" value="PROTEIN_KINASE_TYR"/>
    <property type="match status" value="1"/>
</dbReference>
<evidence type="ECO:0000256" key="20">
    <source>
        <dbReference type="SAM" id="MobiDB-lite"/>
    </source>
</evidence>
<dbReference type="InterPro" id="IPR005189">
    <property type="entry name" value="Focal_adhesion_kin_target_dom"/>
</dbReference>